<proteinExistence type="predicted"/>
<organism evidence="1 2">
    <name type="scientific">Neomesorhizobium albiziae</name>
    <dbReference type="NCBI Taxonomy" id="335020"/>
    <lineage>
        <taxon>Bacteria</taxon>
        <taxon>Pseudomonadati</taxon>
        <taxon>Pseudomonadota</taxon>
        <taxon>Alphaproteobacteria</taxon>
        <taxon>Hyphomicrobiales</taxon>
        <taxon>Phyllobacteriaceae</taxon>
        <taxon>Neomesorhizobium</taxon>
    </lineage>
</organism>
<dbReference type="SUPFAM" id="SSF143011">
    <property type="entry name" value="RelE-like"/>
    <property type="match status" value="1"/>
</dbReference>
<dbReference type="RefSeq" id="WP_149761483.1">
    <property type="nucleotide sequence ID" value="NZ_BSPE01000004.1"/>
</dbReference>
<dbReference type="Proteomes" id="UP000323300">
    <property type="component" value="Unassembled WGS sequence"/>
</dbReference>
<dbReference type="OrthoDB" id="9801102at2"/>
<gene>
    <name evidence="1" type="ORF">SAMN04488498_11126</name>
</gene>
<evidence type="ECO:0000313" key="1">
    <source>
        <dbReference type="EMBL" id="SFK71253.1"/>
    </source>
</evidence>
<dbReference type="InterPro" id="IPR007711">
    <property type="entry name" value="HigB-1"/>
</dbReference>
<dbReference type="Pfam" id="PF05015">
    <property type="entry name" value="HigB-like_toxin"/>
    <property type="match status" value="1"/>
</dbReference>
<reference evidence="1 2" key="1">
    <citation type="submission" date="2016-10" db="EMBL/GenBank/DDBJ databases">
        <authorList>
            <person name="Varghese N."/>
            <person name="Submissions S."/>
        </authorList>
    </citation>
    <scope>NUCLEOTIDE SEQUENCE [LARGE SCALE GENOMIC DNA]</scope>
    <source>
        <strain evidence="1 2">DSM 21822</strain>
    </source>
</reference>
<sequence>MIENFRDSWLREFFVNDRHSKRVPSDIEARLFRKLQLIDDAVSDLDLRSPPSNHFEKLVGHLSGWHSIRVNQQWRLVFEWDSARGVAKDVYLDNHSYR</sequence>
<accession>A0A1I4BRU0</accession>
<keyword evidence="2" id="KW-1185">Reference proteome</keyword>
<protein>
    <submittedName>
        <fullName evidence="1">Proteic killer suppression protein</fullName>
    </submittedName>
</protein>
<dbReference type="EMBL" id="FOSL01000011">
    <property type="protein sequence ID" value="SFK71253.1"/>
    <property type="molecule type" value="Genomic_DNA"/>
</dbReference>
<dbReference type="PANTHER" id="PTHR40266">
    <property type="entry name" value="TOXIN HIGB-1"/>
    <property type="match status" value="1"/>
</dbReference>
<evidence type="ECO:0000313" key="2">
    <source>
        <dbReference type="Proteomes" id="UP000323300"/>
    </source>
</evidence>
<dbReference type="AlphaFoldDB" id="A0A1I4BRU0"/>
<name>A0A1I4BRU0_9HYPH</name>
<dbReference type="InterPro" id="IPR035093">
    <property type="entry name" value="RelE/ParE_toxin_dom_sf"/>
</dbReference>
<dbReference type="PANTHER" id="PTHR40266:SF2">
    <property type="entry name" value="TOXIN HIGB-1"/>
    <property type="match status" value="1"/>
</dbReference>
<dbReference type="Gene3D" id="3.30.2310.20">
    <property type="entry name" value="RelE-like"/>
    <property type="match status" value="1"/>
</dbReference>